<sequence>MNTELLINVTPTETRVAMIEGGNLQEVHIEREAKRGIVGNIYKGKVSRVLPGMQAAFVDIGLDKAAFLHASDIVPHTECVAENEKQQFQVRDISELVRQGQDIVVQVVKDPLGTKGARLTTDITLPSRYLVFMPGASHVGVSQRIESEKERDRLKKIVGEYCDDLGGFIIRTAAEGASDEEMSHDAAFLKRLWNKVIERRSKRPSKSMLYGELGLAQRILRDFVGTELNIIRIDSRTGMEALREFTEEFVPELSDRIELYTGEQPIFDMYDTENEIQRSLDRKVELKSGGYLIIDQTEAMTTIDINTGAFVGRRNLEETIFNTNIEATRAIARQLRLRNLGGIIIIDFIDMSADEHRQRVIQSLELALARDRVKTNINGFTQLGLVEMTRKRTRESIEHVLCGQCPSCEGRGTVKTIETVCYEILREITRVNRAYDADKFVVYASPAVGEALEGEESHAVAELEVFIGKQVKVHVEPLYAQEQFDVVMM</sequence>
<keyword evidence="15" id="KW-0694">RNA-binding</keyword>
<keyword evidence="12" id="KW-0255">Endonuclease</keyword>
<dbReference type="GO" id="GO:0004540">
    <property type="term" value="F:RNA nuclease activity"/>
    <property type="evidence" value="ECO:0007669"/>
    <property type="project" value="InterPro"/>
</dbReference>
<dbReference type="GO" id="GO:0005737">
    <property type="term" value="C:cytoplasm"/>
    <property type="evidence" value="ECO:0007669"/>
    <property type="project" value="UniProtKB-SubCell"/>
</dbReference>
<evidence type="ECO:0000256" key="10">
    <source>
        <dbReference type="ARBA" id="ARBA00022723"/>
    </source>
</evidence>
<evidence type="ECO:0000256" key="9">
    <source>
        <dbReference type="ARBA" id="ARBA00022722"/>
    </source>
</evidence>
<keyword evidence="14" id="KW-0460">Magnesium</keyword>
<dbReference type="Gene3D" id="3.40.1260.20">
    <property type="entry name" value="Ribonuclease E, catalytic domain"/>
    <property type="match status" value="1"/>
</dbReference>
<keyword evidence="10" id="KW-0479">Metal-binding</keyword>
<dbReference type="GO" id="GO:0004519">
    <property type="term" value="F:endonuclease activity"/>
    <property type="evidence" value="ECO:0007669"/>
    <property type="project" value="UniProtKB-KW"/>
</dbReference>
<evidence type="ECO:0000313" key="18">
    <source>
        <dbReference type="Proteomes" id="UP000190162"/>
    </source>
</evidence>
<dbReference type="GO" id="GO:0046872">
    <property type="term" value="F:metal ion binding"/>
    <property type="evidence" value="ECO:0007669"/>
    <property type="project" value="UniProtKB-KW"/>
</dbReference>
<evidence type="ECO:0000313" key="17">
    <source>
        <dbReference type="EMBL" id="SKA44683.1"/>
    </source>
</evidence>
<evidence type="ECO:0000256" key="14">
    <source>
        <dbReference type="ARBA" id="ARBA00022842"/>
    </source>
</evidence>
<evidence type="ECO:0000256" key="15">
    <source>
        <dbReference type="ARBA" id="ARBA00022884"/>
    </source>
</evidence>
<dbReference type="RefSeq" id="WP_078750769.1">
    <property type="nucleotide sequence ID" value="NZ_FUXU01000002.1"/>
</dbReference>
<keyword evidence="9" id="KW-0540">Nuclease</keyword>
<comment type="cofactor">
    <cofactor evidence="1">
        <name>Mg(2+)</name>
        <dbReference type="ChEBI" id="CHEBI:18420"/>
    </cofactor>
</comment>
<dbReference type="SUPFAM" id="SSF50249">
    <property type="entry name" value="Nucleic acid-binding proteins"/>
    <property type="match status" value="1"/>
</dbReference>
<dbReference type="GO" id="GO:0008033">
    <property type="term" value="P:tRNA processing"/>
    <property type="evidence" value="ECO:0007669"/>
    <property type="project" value="UniProtKB-KW"/>
</dbReference>
<evidence type="ECO:0000256" key="1">
    <source>
        <dbReference type="ARBA" id="ARBA00001946"/>
    </source>
</evidence>
<comment type="similarity">
    <text evidence="3">Belongs to the RNase E/G family. RNase G subfamily.</text>
</comment>
<feature type="domain" description="S1 motif" evidence="16">
    <location>
        <begin position="39"/>
        <end position="128"/>
    </location>
</feature>
<comment type="subcellular location">
    <subcellularLocation>
        <location evidence="2">Cytoplasm</location>
    </subcellularLocation>
</comment>
<dbReference type="InterPro" id="IPR048583">
    <property type="entry name" value="RNase_E_G_thioredoxin-like"/>
</dbReference>
<dbReference type="InterPro" id="IPR019307">
    <property type="entry name" value="RNA-bd_AU-1/RNase_E/G"/>
</dbReference>
<dbReference type="AlphaFoldDB" id="A0A1T4TW71"/>
<evidence type="ECO:0000256" key="8">
    <source>
        <dbReference type="ARBA" id="ARBA00022694"/>
    </source>
</evidence>
<name>A0A1T4TW71_9GAMM</name>
<dbReference type="NCBIfam" id="TIGR00757">
    <property type="entry name" value="RNaseEG"/>
    <property type="match status" value="1"/>
</dbReference>
<dbReference type="CDD" id="cd04453">
    <property type="entry name" value="S1_RNase_E"/>
    <property type="match status" value="1"/>
</dbReference>
<evidence type="ECO:0000256" key="13">
    <source>
        <dbReference type="ARBA" id="ARBA00022801"/>
    </source>
</evidence>
<dbReference type="InterPro" id="IPR003029">
    <property type="entry name" value="S1_domain"/>
</dbReference>
<dbReference type="FunFam" id="2.40.50.140:FF:000028">
    <property type="entry name" value="Ribonuclease G"/>
    <property type="match status" value="1"/>
</dbReference>
<dbReference type="EMBL" id="FUXU01000002">
    <property type="protein sequence ID" value="SKA44683.1"/>
    <property type="molecule type" value="Genomic_DNA"/>
</dbReference>
<keyword evidence="7" id="KW-0820">tRNA-binding</keyword>
<reference evidence="18" key="1">
    <citation type="submission" date="2017-02" db="EMBL/GenBank/DDBJ databases">
        <authorList>
            <person name="Varghese N."/>
            <person name="Submissions S."/>
        </authorList>
    </citation>
    <scope>NUCLEOTIDE SEQUENCE [LARGE SCALE GENOMIC DNA]</scope>
    <source>
        <strain evidence="18">DSM 22720</strain>
    </source>
</reference>
<gene>
    <name evidence="17" type="ORF">SAMN02745132_00214</name>
</gene>
<dbReference type="GO" id="GO:0016787">
    <property type="term" value="F:hydrolase activity"/>
    <property type="evidence" value="ECO:0007669"/>
    <property type="project" value="UniProtKB-KW"/>
</dbReference>
<evidence type="ECO:0000256" key="7">
    <source>
        <dbReference type="ARBA" id="ARBA00022555"/>
    </source>
</evidence>
<evidence type="ECO:0000256" key="5">
    <source>
        <dbReference type="ARBA" id="ARBA00022490"/>
    </source>
</evidence>
<dbReference type="GO" id="GO:0000049">
    <property type="term" value="F:tRNA binding"/>
    <property type="evidence" value="ECO:0007669"/>
    <property type="project" value="UniProtKB-KW"/>
</dbReference>
<dbReference type="Gene3D" id="2.40.50.140">
    <property type="entry name" value="Nucleic acid-binding proteins"/>
    <property type="match status" value="1"/>
</dbReference>
<evidence type="ECO:0000256" key="6">
    <source>
        <dbReference type="ARBA" id="ARBA00022552"/>
    </source>
</evidence>
<keyword evidence="18" id="KW-1185">Reference proteome</keyword>
<keyword evidence="6" id="KW-0698">rRNA processing</keyword>
<dbReference type="GO" id="GO:0019843">
    <property type="term" value="F:rRNA binding"/>
    <property type="evidence" value="ECO:0007669"/>
    <property type="project" value="UniProtKB-KW"/>
</dbReference>
<dbReference type="Pfam" id="PF10150">
    <property type="entry name" value="RNase_E_G"/>
    <property type="match status" value="1"/>
</dbReference>
<evidence type="ECO:0000259" key="16">
    <source>
        <dbReference type="PROSITE" id="PS50126"/>
    </source>
</evidence>
<evidence type="ECO:0000256" key="4">
    <source>
        <dbReference type="ARBA" id="ARBA00017719"/>
    </source>
</evidence>
<dbReference type="NCBIfam" id="NF008689">
    <property type="entry name" value="PRK11712.1"/>
    <property type="match status" value="1"/>
</dbReference>
<dbReference type="InterPro" id="IPR012340">
    <property type="entry name" value="NA-bd_OB-fold"/>
</dbReference>
<keyword evidence="13" id="KW-0378">Hydrolase</keyword>
<accession>A0A1T4TW71</accession>
<proteinExistence type="inferred from homology"/>
<dbReference type="PANTHER" id="PTHR30001">
    <property type="entry name" value="RIBONUCLEASE"/>
    <property type="match status" value="1"/>
</dbReference>
<keyword evidence="11" id="KW-0699">rRNA-binding</keyword>
<organism evidence="17 18">
    <name type="scientific">Enterovibrio nigricans DSM 22720</name>
    <dbReference type="NCBI Taxonomy" id="1121868"/>
    <lineage>
        <taxon>Bacteria</taxon>
        <taxon>Pseudomonadati</taxon>
        <taxon>Pseudomonadota</taxon>
        <taxon>Gammaproteobacteria</taxon>
        <taxon>Vibrionales</taxon>
        <taxon>Vibrionaceae</taxon>
        <taxon>Enterovibrio</taxon>
    </lineage>
</organism>
<dbReference type="InterPro" id="IPR004659">
    <property type="entry name" value="RNase_E/G"/>
</dbReference>
<evidence type="ECO:0000256" key="3">
    <source>
        <dbReference type="ARBA" id="ARBA00005663"/>
    </source>
</evidence>
<dbReference type="GO" id="GO:0006364">
    <property type="term" value="P:rRNA processing"/>
    <property type="evidence" value="ECO:0007669"/>
    <property type="project" value="UniProtKB-KW"/>
</dbReference>
<keyword evidence="5" id="KW-0963">Cytoplasm</keyword>
<protein>
    <recommendedName>
        <fullName evidence="4">Ribonuclease G</fullName>
    </recommendedName>
</protein>
<dbReference type="PANTHER" id="PTHR30001:SF0">
    <property type="entry name" value="RIBONUCLEASE G"/>
    <property type="match status" value="1"/>
</dbReference>
<dbReference type="Pfam" id="PF00575">
    <property type="entry name" value="S1"/>
    <property type="match status" value="1"/>
</dbReference>
<dbReference type="OrthoDB" id="9804278at2"/>
<dbReference type="Pfam" id="PF20833">
    <property type="entry name" value="RNase_E_G_Thio"/>
    <property type="match status" value="1"/>
</dbReference>
<evidence type="ECO:0000256" key="11">
    <source>
        <dbReference type="ARBA" id="ARBA00022730"/>
    </source>
</evidence>
<dbReference type="FunFam" id="3.40.1260.20:FF:000001">
    <property type="entry name" value="Ribonuclease G Rng"/>
    <property type="match status" value="1"/>
</dbReference>
<keyword evidence="8" id="KW-0819">tRNA processing</keyword>
<dbReference type="SMART" id="SM00316">
    <property type="entry name" value="S1"/>
    <property type="match status" value="1"/>
</dbReference>
<evidence type="ECO:0000256" key="2">
    <source>
        <dbReference type="ARBA" id="ARBA00004496"/>
    </source>
</evidence>
<dbReference type="Proteomes" id="UP000190162">
    <property type="component" value="Unassembled WGS sequence"/>
</dbReference>
<dbReference type="PROSITE" id="PS50126">
    <property type="entry name" value="S1"/>
    <property type="match status" value="1"/>
</dbReference>
<evidence type="ECO:0000256" key="12">
    <source>
        <dbReference type="ARBA" id="ARBA00022759"/>
    </source>
</evidence>